<organism evidence="1 2">
    <name type="scientific">Ensifer oleiphilus</name>
    <dbReference type="NCBI Taxonomy" id="2742698"/>
    <lineage>
        <taxon>Bacteria</taxon>
        <taxon>Pseudomonadati</taxon>
        <taxon>Pseudomonadota</taxon>
        <taxon>Alphaproteobacteria</taxon>
        <taxon>Hyphomicrobiales</taxon>
        <taxon>Rhizobiaceae</taxon>
        <taxon>Sinorhizobium/Ensifer group</taxon>
        <taxon>Ensifer</taxon>
    </lineage>
</organism>
<comment type="caution">
    <text evidence="1">The sequence shown here is derived from an EMBL/GenBank/DDBJ whole genome shotgun (WGS) entry which is preliminary data.</text>
</comment>
<dbReference type="RefSeq" id="WP_176355703.1">
    <property type="nucleotide sequence ID" value="NZ_JABWDU010000008.1"/>
</dbReference>
<gene>
    <name evidence="1" type="ORF">HT585_25850</name>
</gene>
<dbReference type="Proteomes" id="UP000520198">
    <property type="component" value="Unassembled WGS sequence"/>
</dbReference>
<dbReference type="InterPro" id="IPR036388">
    <property type="entry name" value="WH-like_DNA-bd_sf"/>
</dbReference>
<dbReference type="EMBL" id="JABWDU010000008">
    <property type="protein sequence ID" value="NVD42298.1"/>
    <property type="molecule type" value="Genomic_DNA"/>
</dbReference>
<keyword evidence="2" id="KW-1185">Reference proteome</keyword>
<dbReference type="InterPro" id="IPR036390">
    <property type="entry name" value="WH_DNA-bd_sf"/>
</dbReference>
<dbReference type="AlphaFoldDB" id="A0A7Y6QAY3"/>
<proteinExistence type="predicted"/>
<dbReference type="PANTHER" id="PTHR33221:SF15">
    <property type="entry name" value="HTH-TYPE TRANSCRIPTIONAL REGULATOR YWGB-RELATED"/>
    <property type="match status" value="1"/>
</dbReference>
<accession>A0A7Y6QAY3</accession>
<name>A0A7Y6QAY3_9HYPH</name>
<dbReference type="PROSITE" id="PS51197">
    <property type="entry name" value="HTH_RRF2_2"/>
    <property type="match status" value="1"/>
</dbReference>
<dbReference type="GO" id="GO:0005829">
    <property type="term" value="C:cytosol"/>
    <property type="evidence" value="ECO:0007669"/>
    <property type="project" value="TreeGrafter"/>
</dbReference>
<dbReference type="GO" id="GO:0003700">
    <property type="term" value="F:DNA-binding transcription factor activity"/>
    <property type="evidence" value="ECO:0007669"/>
    <property type="project" value="TreeGrafter"/>
</dbReference>
<evidence type="ECO:0000313" key="2">
    <source>
        <dbReference type="Proteomes" id="UP000520198"/>
    </source>
</evidence>
<dbReference type="InterPro" id="IPR000944">
    <property type="entry name" value="Tscrpt_reg_Rrf2"/>
</dbReference>
<sequence length="158" mass="17020">MRQDGRLSRLLHVLLHMEKHADPMTSETIARMLGTNSVVVRRTMAGLRDAGYVSSEKGHGGGWTLSRPLSDFTLLDVYRTIGSPGFFAMGVATDEPKCLVEQAVNSALERTLDEAEALLLARLGEVAVSDIAADFERRYGAAMGNGLPSCAGRSHSSD</sequence>
<protein>
    <submittedName>
        <fullName evidence="1">Rrf2 family transcriptional regulator</fullName>
    </submittedName>
</protein>
<dbReference type="Gene3D" id="1.10.10.10">
    <property type="entry name" value="Winged helix-like DNA-binding domain superfamily/Winged helix DNA-binding domain"/>
    <property type="match status" value="1"/>
</dbReference>
<dbReference type="SUPFAM" id="SSF46785">
    <property type="entry name" value="Winged helix' DNA-binding domain"/>
    <property type="match status" value="1"/>
</dbReference>
<dbReference type="Pfam" id="PF02082">
    <property type="entry name" value="Rrf2"/>
    <property type="match status" value="1"/>
</dbReference>
<reference evidence="1 2" key="1">
    <citation type="submission" date="2020-06" db="EMBL/GenBank/DDBJ databases">
        <authorList>
            <person name="Grouzdev D.S."/>
        </authorList>
    </citation>
    <scope>NUCLEOTIDE SEQUENCE [LARGE SCALE GENOMIC DNA]</scope>
    <source>
        <strain evidence="1 2">HO-A22</strain>
    </source>
</reference>
<dbReference type="PANTHER" id="PTHR33221">
    <property type="entry name" value="WINGED HELIX-TURN-HELIX TRANSCRIPTIONAL REGULATOR, RRF2 FAMILY"/>
    <property type="match status" value="1"/>
</dbReference>
<evidence type="ECO:0000313" key="1">
    <source>
        <dbReference type="EMBL" id="NVD42298.1"/>
    </source>
</evidence>